<gene>
    <name evidence="2" type="ORF">PECUL_23A027869</name>
</gene>
<accession>A0AAD1VNV0</accession>
<keyword evidence="3" id="KW-1185">Reference proteome</keyword>
<dbReference type="Proteomes" id="UP001295444">
    <property type="component" value="Chromosome 01"/>
</dbReference>
<reference evidence="2" key="1">
    <citation type="submission" date="2022-03" db="EMBL/GenBank/DDBJ databases">
        <authorList>
            <person name="Alioto T."/>
            <person name="Alioto T."/>
            <person name="Gomez Garrido J."/>
        </authorList>
    </citation>
    <scope>NUCLEOTIDE SEQUENCE</scope>
</reference>
<proteinExistence type="predicted"/>
<organism evidence="2 3">
    <name type="scientific">Pelobates cultripes</name>
    <name type="common">Western spadefoot toad</name>
    <dbReference type="NCBI Taxonomy" id="61616"/>
    <lineage>
        <taxon>Eukaryota</taxon>
        <taxon>Metazoa</taxon>
        <taxon>Chordata</taxon>
        <taxon>Craniata</taxon>
        <taxon>Vertebrata</taxon>
        <taxon>Euteleostomi</taxon>
        <taxon>Amphibia</taxon>
        <taxon>Batrachia</taxon>
        <taxon>Anura</taxon>
        <taxon>Pelobatoidea</taxon>
        <taxon>Pelobatidae</taxon>
        <taxon>Pelobates</taxon>
    </lineage>
</organism>
<feature type="compositionally biased region" description="Basic and acidic residues" evidence="1">
    <location>
        <begin position="14"/>
        <end position="25"/>
    </location>
</feature>
<name>A0AAD1VNV0_PELCU</name>
<dbReference type="AlphaFoldDB" id="A0AAD1VNV0"/>
<evidence type="ECO:0000313" key="3">
    <source>
        <dbReference type="Proteomes" id="UP001295444"/>
    </source>
</evidence>
<evidence type="ECO:0000256" key="1">
    <source>
        <dbReference type="SAM" id="MobiDB-lite"/>
    </source>
</evidence>
<dbReference type="EMBL" id="OW240912">
    <property type="protein sequence ID" value="CAH2224913.1"/>
    <property type="molecule type" value="Genomic_DNA"/>
</dbReference>
<protein>
    <submittedName>
        <fullName evidence="2">Uncharacterized protein</fullName>
    </submittedName>
</protein>
<sequence>MATSKAQQAPDCFRQGKRDRLRPDLDGGGSRSPAQVLEAGSDTDMLQASTEDLSISESKLAAMLQGLRSSRKADLQTAVEDIRKEVHDIGARIGALEECTDELCLANNEGLFQALAPDLGQGDLRIDRAHHVPKPKNPEQDIPRAIIIRLDYYSSEEAVLTAQRKTEVMPDNKITLYADLAPTMARRQDFVNITICLRYNKIPYRWGFPT</sequence>
<dbReference type="Gene3D" id="3.30.70.1820">
    <property type="entry name" value="L1 transposable element, RRM domain"/>
    <property type="match status" value="1"/>
</dbReference>
<feature type="region of interest" description="Disordered" evidence="1">
    <location>
        <begin position="1"/>
        <end position="41"/>
    </location>
</feature>
<evidence type="ECO:0000313" key="2">
    <source>
        <dbReference type="EMBL" id="CAH2224913.1"/>
    </source>
</evidence>